<dbReference type="InterPro" id="IPR018704">
    <property type="entry name" value="SecYEG/CpoB_TPR"/>
</dbReference>
<evidence type="ECO:0000259" key="10">
    <source>
        <dbReference type="Pfam" id="PF09976"/>
    </source>
</evidence>
<evidence type="ECO:0000256" key="2">
    <source>
        <dbReference type="ARBA" id="ARBA00022475"/>
    </source>
</evidence>
<keyword evidence="2" id="KW-1003">Cell membrane</keyword>
<dbReference type="PANTHER" id="PTHR38035:SF1">
    <property type="entry name" value="ANCILLARY SECYEG TRANSLOCON SUBUNIT"/>
    <property type="match status" value="1"/>
</dbReference>
<keyword evidence="12" id="KW-1185">Reference proteome</keyword>
<evidence type="ECO:0000313" key="11">
    <source>
        <dbReference type="EMBL" id="MFD1746078.1"/>
    </source>
</evidence>
<sequence length="226" mass="24643">MAQDNDSFIREVNEELRSEQISRIWRSYRGFIIGGAVLIVLGTAGYRGYEYWHNHNASQYGDQFLAALNLAKENKTDEAMAALQKLEQDGSGAYPVLARMRAATLLTQKGDATGAIKAFREVAADNSVPSVLRDIAKMRVAYLLVDNGTYADVSAEVEPMATGNHTLRNSAREALGLSAMKAGDTAKARQWFEDIVNDAETPRNVANRAQIMLDTLASSGPQAAKS</sequence>
<evidence type="ECO:0000256" key="6">
    <source>
        <dbReference type="ARBA" id="ARBA00023186"/>
    </source>
</evidence>
<evidence type="ECO:0000313" key="12">
    <source>
        <dbReference type="Proteomes" id="UP001597322"/>
    </source>
</evidence>
<evidence type="ECO:0000256" key="3">
    <source>
        <dbReference type="ARBA" id="ARBA00022692"/>
    </source>
</evidence>
<dbReference type="PANTHER" id="PTHR38035">
    <property type="entry name" value="UPF0070 PROTEIN YFGM"/>
    <property type="match status" value="1"/>
</dbReference>
<keyword evidence="3 9" id="KW-0812">Transmembrane</keyword>
<keyword evidence="4 9" id="KW-1133">Transmembrane helix</keyword>
<evidence type="ECO:0000256" key="9">
    <source>
        <dbReference type="SAM" id="Phobius"/>
    </source>
</evidence>
<evidence type="ECO:0000256" key="1">
    <source>
        <dbReference type="ARBA" id="ARBA00004401"/>
    </source>
</evidence>
<dbReference type="InterPro" id="IPR026039">
    <property type="entry name" value="YfgM"/>
</dbReference>
<name>A0ABW4M3P4_9HYPH</name>
<gene>
    <name evidence="11" type="ORF">ACFSE1_11455</name>
</gene>
<dbReference type="EMBL" id="JBHUEQ010000021">
    <property type="protein sequence ID" value="MFD1746078.1"/>
    <property type="molecule type" value="Genomic_DNA"/>
</dbReference>
<evidence type="ECO:0000256" key="5">
    <source>
        <dbReference type="ARBA" id="ARBA00023136"/>
    </source>
</evidence>
<comment type="similarity">
    <text evidence="7">Belongs to the YfgM family.</text>
</comment>
<keyword evidence="6" id="KW-0143">Chaperone</keyword>
<dbReference type="Pfam" id="PF09976">
    <property type="entry name" value="TPR_21"/>
    <property type="match status" value="1"/>
</dbReference>
<accession>A0ABW4M3P4</accession>
<protein>
    <recommendedName>
        <fullName evidence="8">Ancillary SecYEG translocon subunit</fullName>
    </recommendedName>
</protein>
<dbReference type="InterPro" id="IPR011990">
    <property type="entry name" value="TPR-like_helical_dom_sf"/>
</dbReference>
<organism evidence="11 12">
    <name type="scientific">Rhizobium helianthi</name>
    <dbReference type="NCBI Taxonomy" id="1132695"/>
    <lineage>
        <taxon>Bacteria</taxon>
        <taxon>Pseudomonadati</taxon>
        <taxon>Pseudomonadota</taxon>
        <taxon>Alphaproteobacteria</taxon>
        <taxon>Hyphomicrobiales</taxon>
        <taxon>Rhizobiaceae</taxon>
        <taxon>Rhizobium/Agrobacterium group</taxon>
        <taxon>Rhizobium</taxon>
    </lineage>
</organism>
<comment type="caution">
    <text evidence="11">The sequence shown here is derived from an EMBL/GenBank/DDBJ whole genome shotgun (WGS) entry which is preliminary data.</text>
</comment>
<reference evidence="12" key="1">
    <citation type="journal article" date="2019" name="Int. J. Syst. Evol. Microbiol.">
        <title>The Global Catalogue of Microorganisms (GCM) 10K type strain sequencing project: providing services to taxonomists for standard genome sequencing and annotation.</title>
        <authorList>
            <consortium name="The Broad Institute Genomics Platform"/>
            <consortium name="The Broad Institute Genome Sequencing Center for Infectious Disease"/>
            <person name="Wu L."/>
            <person name="Ma J."/>
        </authorList>
    </citation>
    <scope>NUCLEOTIDE SEQUENCE [LARGE SCALE GENOMIC DNA]</scope>
    <source>
        <strain evidence="12">CG52</strain>
    </source>
</reference>
<dbReference type="Gene3D" id="1.25.40.10">
    <property type="entry name" value="Tetratricopeptide repeat domain"/>
    <property type="match status" value="1"/>
</dbReference>
<evidence type="ECO:0000256" key="4">
    <source>
        <dbReference type="ARBA" id="ARBA00022989"/>
    </source>
</evidence>
<evidence type="ECO:0000256" key="8">
    <source>
        <dbReference type="ARBA" id="ARBA00024235"/>
    </source>
</evidence>
<comment type="subcellular location">
    <subcellularLocation>
        <location evidence="1">Cell membrane</location>
        <topology evidence="1">Single-pass type II membrane protein</topology>
    </subcellularLocation>
</comment>
<proteinExistence type="inferred from homology"/>
<keyword evidence="5 9" id="KW-0472">Membrane</keyword>
<dbReference type="Proteomes" id="UP001597322">
    <property type="component" value="Unassembled WGS sequence"/>
</dbReference>
<dbReference type="RefSeq" id="WP_377400998.1">
    <property type="nucleotide sequence ID" value="NZ_JBHUEQ010000021.1"/>
</dbReference>
<feature type="transmembrane region" description="Helical" evidence="9">
    <location>
        <begin position="30"/>
        <end position="49"/>
    </location>
</feature>
<evidence type="ECO:0000256" key="7">
    <source>
        <dbReference type="ARBA" id="ARBA00024197"/>
    </source>
</evidence>
<feature type="domain" description="Ancillary SecYEG translocon subunit/Cell division coordinator CpoB TPR" evidence="10">
    <location>
        <begin position="25"/>
        <end position="217"/>
    </location>
</feature>